<keyword evidence="3" id="KW-1185">Reference proteome</keyword>
<dbReference type="EMBL" id="BGPR01106125">
    <property type="protein sequence ID" value="GBM75311.1"/>
    <property type="molecule type" value="Genomic_DNA"/>
</dbReference>
<reference evidence="1 3" key="1">
    <citation type="journal article" date="2019" name="Sci. Rep.">
        <title>Orb-weaving spider Araneus ventricosus genome elucidates the spidroin gene catalogue.</title>
        <authorList>
            <person name="Kono N."/>
            <person name="Nakamura H."/>
            <person name="Ohtoshi R."/>
            <person name="Moran D.A.P."/>
            <person name="Shinohara A."/>
            <person name="Yoshida Y."/>
            <person name="Fujiwara M."/>
            <person name="Mori M."/>
            <person name="Tomita M."/>
            <person name="Arakawa K."/>
        </authorList>
    </citation>
    <scope>NUCLEOTIDE SEQUENCE [LARGE SCALE GENOMIC DNA]</scope>
</reference>
<comment type="caution">
    <text evidence="1">The sequence shown here is derived from an EMBL/GenBank/DDBJ whole genome shotgun (WGS) entry which is preliminary data.</text>
</comment>
<accession>A0A4Y2ICZ5</accession>
<dbReference type="EMBL" id="BGPR01106123">
    <property type="protein sequence ID" value="GBM75302.1"/>
    <property type="molecule type" value="Genomic_DNA"/>
</dbReference>
<name>A0A4Y2ICZ5_ARAVE</name>
<evidence type="ECO:0000313" key="3">
    <source>
        <dbReference type="Proteomes" id="UP000499080"/>
    </source>
</evidence>
<evidence type="ECO:0000313" key="2">
    <source>
        <dbReference type="EMBL" id="GBM75311.1"/>
    </source>
</evidence>
<organism evidence="1 3">
    <name type="scientific">Araneus ventricosus</name>
    <name type="common">Orbweaver spider</name>
    <name type="synonym">Epeira ventricosa</name>
    <dbReference type="NCBI Taxonomy" id="182803"/>
    <lineage>
        <taxon>Eukaryota</taxon>
        <taxon>Metazoa</taxon>
        <taxon>Ecdysozoa</taxon>
        <taxon>Arthropoda</taxon>
        <taxon>Chelicerata</taxon>
        <taxon>Arachnida</taxon>
        <taxon>Araneae</taxon>
        <taxon>Araneomorphae</taxon>
        <taxon>Entelegynae</taxon>
        <taxon>Araneoidea</taxon>
        <taxon>Araneidae</taxon>
        <taxon>Araneus</taxon>
    </lineage>
</organism>
<feature type="non-terminal residue" evidence="1">
    <location>
        <position position="1"/>
    </location>
</feature>
<feature type="non-terminal residue" evidence="1">
    <location>
        <position position="16"/>
    </location>
</feature>
<evidence type="ECO:0000313" key="1">
    <source>
        <dbReference type="EMBL" id="GBM75302.1"/>
    </source>
</evidence>
<proteinExistence type="predicted"/>
<gene>
    <name evidence="1" type="ORF">AVEN_186832-2_1</name>
    <name evidence="2" type="ORF">AVEN_201735-2_1</name>
</gene>
<dbReference type="AlphaFoldDB" id="A0A4Y2ICZ5"/>
<sequence length="16" mass="1987">KWIPSSQQRFRPVQTE</sequence>
<dbReference type="Proteomes" id="UP000499080">
    <property type="component" value="Unassembled WGS sequence"/>
</dbReference>
<protein>
    <submittedName>
        <fullName evidence="1">Uncharacterized protein</fullName>
    </submittedName>
</protein>